<dbReference type="PANTHER" id="PTHR19282:SF456">
    <property type="entry name" value="CD63 MOLECULE"/>
    <property type="match status" value="1"/>
</dbReference>
<keyword evidence="3 5" id="KW-1133">Transmembrane helix</keyword>
<evidence type="ECO:0000256" key="1">
    <source>
        <dbReference type="ARBA" id="ARBA00004141"/>
    </source>
</evidence>
<reference evidence="6" key="1">
    <citation type="journal article" date="2018" name="Biosci. Biotechnol. Biochem.">
        <title>Polysaccharide hydrolase of the hadal zone amphipods Hirondellea gigas.</title>
        <authorList>
            <person name="Kobayashi H."/>
            <person name="Nagahama T."/>
            <person name="Arai W."/>
            <person name="Sasagawa Y."/>
            <person name="Umeda M."/>
            <person name="Hayashi T."/>
            <person name="Nikaido I."/>
            <person name="Watanabe H."/>
            <person name="Oguri K."/>
            <person name="Kitazato H."/>
            <person name="Fujioka K."/>
            <person name="Kido Y."/>
            <person name="Takami H."/>
        </authorList>
    </citation>
    <scope>NUCLEOTIDE SEQUENCE</scope>
    <source>
        <tissue evidence="6">Whole body</tissue>
    </source>
</reference>
<dbReference type="InterPro" id="IPR008952">
    <property type="entry name" value="Tetraspanin_EC2_sf"/>
</dbReference>
<keyword evidence="2 5" id="KW-0812">Transmembrane</keyword>
<evidence type="ECO:0000256" key="5">
    <source>
        <dbReference type="SAM" id="Phobius"/>
    </source>
</evidence>
<dbReference type="GO" id="GO:0005886">
    <property type="term" value="C:plasma membrane"/>
    <property type="evidence" value="ECO:0007669"/>
    <property type="project" value="TreeGrafter"/>
</dbReference>
<evidence type="ECO:0000256" key="4">
    <source>
        <dbReference type="ARBA" id="ARBA00023136"/>
    </source>
</evidence>
<feature type="transmembrane region" description="Helical" evidence="5">
    <location>
        <begin position="45"/>
        <end position="71"/>
    </location>
</feature>
<name>A0A2P2HZ36_9CRUS</name>
<evidence type="ECO:0000256" key="2">
    <source>
        <dbReference type="ARBA" id="ARBA00022692"/>
    </source>
</evidence>
<dbReference type="EMBL" id="IACF01001170">
    <property type="protein sequence ID" value="LAB66886.1"/>
    <property type="molecule type" value="mRNA"/>
</dbReference>
<evidence type="ECO:0000256" key="3">
    <source>
        <dbReference type="ARBA" id="ARBA00022989"/>
    </source>
</evidence>
<dbReference type="PANTHER" id="PTHR19282">
    <property type="entry name" value="TETRASPANIN"/>
    <property type="match status" value="1"/>
</dbReference>
<proteinExistence type="evidence at transcript level"/>
<sequence length="273" mass="29288">MRVKTTAEYVAFGALLFITVTGLALLVLGACMLAWAAYLSPWMPSWVFVTLSVVTGTGVAVAATSAATAIATIAPKPQAAHKLLVVLLIILGLEIFAAAFVTVRQPLWSVKLYKQVEENMQDSLAVYSTNRSSAAMWDEIQFEVSCCGVLQYTDWFVSGYSDDSSVPDACCLLPQPGCGQGIRHSPDPEDQIDTQGCLPILSSAWSKSFHTLSNEALLPIAIIQVIMVTVLLLSYRQAGLLNGHVPLMVAIRPSSSSINKQHAVNAAPYTPMA</sequence>
<feature type="transmembrane region" description="Helical" evidence="5">
    <location>
        <begin position="83"/>
        <end position="103"/>
    </location>
</feature>
<protein>
    <submittedName>
        <fullName evidence="6">CD63 antigen-like</fullName>
    </submittedName>
</protein>
<dbReference type="SUPFAM" id="SSF48652">
    <property type="entry name" value="Tetraspanin"/>
    <property type="match status" value="1"/>
</dbReference>
<feature type="transmembrane region" description="Helical" evidence="5">
    <location>
        <begin position="216"/>
        <end position="235"/>
    </location>
</feature>
<keyword evidence="4 5" id="KW-0472">Membrane</keyword>
<dbReference type="PROSITE" id="PS51257">
    <property type="entry name" value="PROKAR_LIPOPROTEIN"/>
    <property type="match status" value="1"/>
</dbReference>
<comment type="subcellular location">
    <subcellularLocation>
        <location evidence="1">Membrane</location>
        <topology evidence="1">Multi-pass membrane protein</topology>
    </subcellularLocation>
</comment>
<dbReference type="Pfam" id="PF00335">
    <property type="entry name" value="Tetraspanin"/>
    <property type="match status" value="1"/>
</dbReference>
<dbReference type="Gene3D" id="1.10.1450.10">
    <property type="entry name" value="Tetraspanin"/>
    <property type="match status" value="1"/>
</dbReference>
<accession>A0A2P2HZ36</accession>
<feature type="transmembrane region" description="Helical" evidence="5">
    <location>
        <begin position="12"/>
        <end position="39"/>
    </location>
</feature>
<dbReference type="InterPro" id="IPR018499">
    <property type="entry name" value="Tetraspanin/Peripherin"/>
</dbReference>
<evidence type="ECO:0000313" key="6">
    <source>
        <dbReference type="EMBL" id="LAB66886.1"/>
    </source>
</evidence>
<organism evidence="6">
    <name type="scientific">Hirondellea gigas</name>
    <dbReference type="NCBI Taxonomy" id="1518452"/>
    <lineage>
        <taxon>Eukaryota</taxon>
        <taxon>Metazoa</taxon>
        <taxon>Ecdysozoa</taxon>
        <taxon>Arthropoda</taxon>
        <taxon>Crustacea</taxon>
        <taxon>Multicrustacea</taxon>
        <taxon>Malacostraca</taxon>
        <taxon>Eumalacostraca</taxon>
        <taxon>Peracarida</taxon>
        <taxon>Amphipoda</taxon>
        <taxon>Amphilochidea</taxon>
        <taxon>Lysianassida</taxon>
        <taxon>Lysianassidira</taxon>
        <taxon>Lysianassoidea</taxon>
        <taxon>Lysianassidae</taxon>
        <taxon>Hirondellea</taxon>
    </lineage>
</organism>
<dbReference type="AlphaFoldDB" id="A0A2P2HZ36"/>